<evidence type="ECO:0008006" key="4">
    <source>
        <dbReference type="Google" id="ProtNLM"/>
    </source>
</evidence>
<name>A0ABX2ZTZ6_9BACI</name>
<evidence type="ECO:0000313" key="3">
    <source>
        <dbReference type="Proteomes" id="UP000094580"/>
    </source>
</evidence>
<reference evidence="2 3" key="1">
    <citation type="submission" date="2016-07" db="EMBL/GenBank/DDBJ databases">
        <authorList>
            <person name="Townsley L."/>
            <person name="Shank E.A."/>
        </authorList>
    </citation>
    <scope>NUCLEOTIDE SEQUENCE [LARGE SCALE GENOMIC DNA]</scope>
    <source>
        <strain evidence="2 3">CH01</strain>
    </source>
</reference>
<dbReference type="Proteomes" id="UP000094580">
    <property type="component" value="Unassembled WGS sequence"/>
</dbReference>
<evidence type="ECO:0000256" key="1">
    <source>
        <dbReference type="SAM" id="SignalP"/>
    </source>
</evidence>
<keyword evidence="1" id="KW-0732">Signal</keyword>
<proteinExistence type="predicted"/>
<protein>
    <recommendedName>
        <fullName evidence="4">DUF4367 domain-containing protein</fullName>
    </recommendedName>
</protein>
<gene>
    <name evidence="2" type="ORF">BED47_02590</name>
</gene>
<dbReference type="PROSITE" id="PS51257">
    <property type="entry name" value="PROKAR_LIPOPROTEIN"/>
    <property type="match status" value="1"/>
</dbReference>
<comment type="caution">
    <text evidence="2">The sequence shown here is derived from an EMBL/GenBank/DDBJ whole genome shotgun (WGS) entry which is preliminary data.</text>
</comment>
<organism evidence="2 3">
    <name type="scientific">Gottfriedia luciferensis</name>
    <dbReference type="NCBI Taxonomy" id="178774"/>
    <lineage>
        <taxon>Bacteria</taxon>
        <taxon>Bacillati</taxon>
        <taxon>Bacillota</taxon>
        <taxon>Bacilli</taxon>
        <taxon>Bacillales</taxon>
        <taxon>Bacillaceae</taxon>
        <taxon>Gottfriedia</taxon>
    </lineage>
</organism>
<evidence type="ECO:0000313" key="2">
    <source>
        <dbReference type="EMBL" id="ODG93195.1"/>
    </source>
</evidence>
<sequence>MKKIILLFSILLFTACSHGNGAVESLKKEYPKTIKQDVDQLPKDVQKELVVPEKIPFRAKDVTMDVQKNQKNGAINATSFNYSNEEVEVTMFVITYHNKKPSFPDEQQPLKTTKLKDGTKVLIVADDDNTKTIRWKKDGLYHSISLLFSEETGKQYTIRDLVKTANSMSK</sequence>
<feature type="chain" id="PRO_5046050733" description="DUF4367 domain-containing protein" evidence="1">
    <location>
        <begin position="22"/>
        <end position="170"/>
    </location>
</feature>
<accession>A0ABX2ZTZ6</accession>
<dbReference type="RefSeq" id="WP_069032276.1">
    <property type="nucleotide sequence ID" value="NZ_MDKC01000002.1"/>
</dbReference>
<dbReference type="EMBL" id="MDKC01000002">
    <property type="protein sequence ID" value="ODG93195.1"/>
    <property type="molecule type" value="Genomic_DNA"/>
</dbReference>
<feature type="signal peptide" evidence="1">
    <location>
        <begin position="1"/>
        <end position="21"/>
    </location>
</feature>
<keyword evidence="3" id="KW-1185">Reference proteome</keyword>